<feature type="chain" id="PRO_5035802028" evidence="1">
    <location>
        <begin position="22"/>
        <end position="130"/>
    </location>
</feature>
<organism evidence="2 3">
    <name type="scientific">Cloeon dipterum</name>
    <dbReference type="NCBI Taxonomy" id="197152"/>
    <lineage>
        <taxon>Eukaryota</taxon>
        <taxon>Metazoa</taxon>
        <taxon>Ecdysozoa</taxon>
        <taxon>Arthropoda</taxon>
        <taxon>Hexapoda</taxon>
        <taxon>Insecta</taxon>
        <taxon>Pterygota</taxon>
        <taxon>Palaeoptera</taxon>
        <taxon>Ephemeroptera</taxon>
        <taxon>Pisciforma</taxon>
        <taxon>Baetidae</taxon>
        <taxon>Cloeon</taxon>
    </lineage>
</organism>
<keyword evidence="1" id="KW-0732">Signal</keyword>
<reference evidence="2 3" key="1">
    <citation type="submission" date="2020-04" db="EMBL/GenBank/DDBJ databases">
        <authorList>
            <person name="Alioto T."/>
            <person name="Alioto T."/>
            <person name="Gomez Garrido J."/>
        </authorList>
    </citation>
    <scope>NUCLEOTIDE SEQUENCE [LARGE SCALE GENOMIC DNA]</scope>
</reference>
<gene>
    <name evidence="2" type="ORF">CLODIP_2_CD09804</name>
</gene>
<dbReference type="EMBL" id="CADEPI010000340">
    <property type="protein sequence ID" value="CAB3384175.1"/>
    <property type="molecule type" value="Genomic_DNA"/>
</dbReference>
<comment type="caution">
    <text evidence="2">The sequence shown here is derived from an EMBL/GenBank/DDBJ whole genome shotgun (WGS) entry which is preliminary data.</text>
</comment>
<protein>
    <submittedName>
        <fullName evidence="2">Uncharacterized protein</fullName>
    </submittedName>
</protein>
<accession>A0A8S1DQ15</accession>
<keyword evidence="3" id="KW-1185">Reference proteome</keyword>
<evidence type="ECO:0000256" key="1">
    <source>
        <dbReference type="SAM" id="SignalP"/>
    </source>
</evidence>
<sequence length="130" mass="14261">MERSSWLSYLVLLPVLAIVLSLTVTQGVGAAEQPETQSLLSPHERAVKSIAPEGALAAPANQIPTGTDFAKGFLSRSIDPRKDVRVERMLAENKQIKRENARLAKKVFDCQVEIEIIVGNCSAMKNSHQH</sequence>
<name>A0A8S1DQ15_9INSE</name>
<dbReference type="Proteomes" id="UP000494165">
    <property type="component" value="Unassembled WGS sequence"/>
</dbReference>
<proteinExistence type="predicted"/>
<evidence type="ECO:0000313" key="2">
    <source>
        <dbReference type="EMBL" id="CAB3384175.1"/>
    </source>
</evidence>
<feature type="signal peptide" evidence="1">
    <location>
        <begin position="1"/>
        <end position="21"/>
    </location>
</feature>
<evidence type="ECO:0000313" key="3">
    <source>
        <dbReference type="Proteomes" id="UP000494165"/>
    </source>
</evidence>
<dbReference type="AlphaFoldDB" id="A0A8S1DQ15"/>